<protein>
    <submittedName>
        <fullName evidence="3">Transposase, IS4 family</fullName>
    </submittedName>
</protein>
<dbReference type="Pfam" id="PF13751">
    <property type="entry name" value="DDE_Tnp_1_6"/>
    <property type="match status" value="1"/>
</dbReference>
<name>A0A1M6MPD2_9FIRM</name>
<dbReference type="InterPro" id="IPR008490">
    <property type="entry name" value="Transposase_InsH_N"/>
</dbReference>
<gene>
    <name evidence="3" type="ORF">SAMN02745219_03493</name>
</gene>
<accession>A0A1M6MPD2</accession>
<dbReference type="InterPro" id="IPR025668">
    <property type="entry name" value="Tnp_DDE_dom"/>
</dbReference>
<proteinExistence type="predicted"/>
<feature type="domain" description="Transposase DDE" evidence="2">
    <location>
        <begin position="388"/>
        <end position="506"/>
    </location>
</feature>
<dbReference type="AlphaFoldDB" id="A0A1M6MPD2"/>
<dbReference type="EMBL" id="FQZM01000077">
    <property type="protein sequence ID" value="SHJ85317.1"/>
    <property type="molecule type" value="Genomic_DNA"/>
</dbReference>
<evidence type="ECO:0000259" key="2">
    <source>
        <dbReference type="Pfam" id="PF13751"/>
    </source>
</evidence>
<dbReference type="InterPro" id="IPR047629">
    <property type="entry name" value="IS1182_transpos"/>
</dbReference>
<dbReference type="NCBIfam" id="NF033551">
    <property type="entry name" value="transpos_IS1182"/>
    <property type="match status" value="1"/>
</dbReference>
<feature type="domain" description="Transposase InsH N-terminal" evidence="1">
    <location>
        <begin position="23"/>
        <end position="115"/>
    </location>
</feature>
<dbReference type="PANTHER" id="PTHR35604:SF2">
    <property type="entry name" value="TRANSPOSASE INSH FOR INSERTION SEQUENCE ELEMENT IS5A-RELATED"/>
    <property type="match status" value="1"/>
</dbReference>
<evidence type="ECO:0000313" key="3">
    <source>
        <dbReference type="EMBL" id="SHJ85317.1"/>
    </source>
</evidence>
<dbReference type="OrthoDB" id="9789070at2"/>
<keyword evidence="4" id="KW-1185">Reference proteome</keyword>
<dbReference type="PANTHER" id="PTHR35604">
    <property type="entry name" value="TRANSPOSASE INSH FOR INSERTION SEQUENCE ELEMENT IS5A-RELATED"/>
    <property type="match status" value="1"/>
</dbReference>
<dbReference type="RefSeq" id="WP_072871595.1">
    <property type="nucleotide sequence ID" value="NZ_FQZM01000077.1"/>
</dbReference>
<evidence type="ECO:0000313" key="4">
    <source>
        <dbReference type="Proteomes" id="UP000184529"/>
    </source>
</evidence>
<reference evidence="4" key="1">
    <citation type="submission" date="2016-11" db="EMBL/GenBank/DDBJ databases">
        <authorList>
            <person name="Varghese N."/>
            <person name="Submissions S."/>
        </authorList>
    </citation>
    <scope>NUCLEOTIDE SEQUENCE [LARGE SCALE GENOMIC DNA]</scope>
    <source>
        <strain evidence="4">DSM 16057</strain>
    </source>
</reference>
<dbReference type="Pfam" id="PF05598">
    <property type="entry name" value="DUF772"/>
    <property type="match status" value="1"/>
</dbReference>
<evidence type="ECO:0000259" key="1">
    <source>
        <dbReference type="Pfam" id="PF05598"/>
    </source>
</evidence>
<organism evidence="3 4">
    <name type="scientific">Desulfofundulus thermosubterraneus DSM 16057</name>
    <dbReference type="NCBI Taxonomy" id="1121432"/>
    <lineage>
        <taxon>Bacteria</taxon>
        <taxon>Bacillati</taxon>
        <taxon>Bacillota</taxon>
        <taxon>Clostridia</taxon>
        <taxon>Eubacteriales</taxon>
        <taxon>Peptococcaceae</taxon>
        <taxon>Desulfofundulus</taxon>
    </lineage>
</organism>
<sequence>MLGRKKQQLTFTDINILQTWEQKPLVPEDSFYYGLSQADDVFRDELFADCYASCGRPSIPPSLLVKVILLQFHDRVSDREAEQRALYDLRWKVALNLPLGEAGFDHTDLSRFRARLLLNKKERTIFEEILKAAEAKGLLPTKCAQQIMDSTYVLGAGAVQDTYTLIRLAVRKLLSTLKNRPDFPELSLNLDYEGKGKPKINWEDPAEREKLLNQLYQDALAVISATEGMELSGKEMELRDLLMTVATQDIELKGDGSVTIKQGVAKDRLISTTDPEMRHGRKSSSRLFDGYKNHTAMDKESEFVTAVTVTPGNTHDSEATFELIDQQPEERRPKEVTFDTGYGTGKVREEMATRQIKVISPVPERIGKDGCFPKSAFEIDLDRQTCRCPAGQIAPEKIYDKKTGRLRVFFFSPDQCQNCPLLNQCTRNKKGRRTVTVNAHERYLQEGRAFQKTDEFAGKYPERCKVERKQAELVKYGLRKARYLGLAKVTLQALLVATVVNFKRYWKLLNQKVTAAVPYNDMAINGTTPVLASG</sequence>
<dbReference type="STRING" id="1121432.SAMN02745219_03493"/>
<dbReference type="Proteomes" id="UP000184529">
    <property type="component" value="Unassembled WGS sequence"/>
</dbReference>